<dbReference type="PROSITE" id="PS51194">
    <property type="entry name" value="HELICASE_CTER"/>
    <property type="match status" value="1"/>
</dbReference>
<dbReference type="InterPro" id="IPR050079">
    <property type="entry name" value="DEAD_box_RNA_helicase"/>
</dbReference>
<keyword evidence="10" id="KW-1185">Reference proteome</keyword>
<dbReference type="RefSeq" id="WP_321398863.1">
    <property type="nucleotide sequence ID" value="NZ_CP139487.1"/>
</dbReference>
<name>A0AAX4HTY7_9BACT</name>
<dbReference type="GO" id="GO:0005829">
    <property type="term" value="C:cytosol"/>
    <property type="evidence" value="ECO:0007669"/>
    <property type="project" value="TreeGrafter"/>
</dbReference>
<dbReference type="InterPro" id="IPR000629">
    <property type="entry name" value="RNA-helicase_DEAD-box_CS"/>
</dbReference>
<dbReference type="CDD" id="cd18787">
    <property type="entry name" value="SF2_C_DEAD"/>
    <property type="match status" value="1"/>
</dbReference>
<dbReference type="Proteomes" id="UP001324634">
    <property type="component" value="Chromosome"/>
</dbReference>
<dbReference type="EC" id="3.6.4.-" evidence="9"/>
<reference evidence="9 10" key="1">
    <citation type="submission" date="2023-11" db="EMBL/GenBank/DDBJ databases">
        <title>Peredibacter starrii A3.12.</title>
        <authorList>
            <person name="Mitchell R.J."/>
        </authorList>
    </citation>
    <scope>NUCLEOTIDE SEQUENCE [LARGE SCALE GENOMIC DNA]</scope>
    <source>
        <strain evidence="9 10">A3.12</strain>
    </source>
</reference>
<evidence type="ECO:0000259" key="7">
    <source>
        <dbReference type="PROSITE" id="PS51192"/>
    </source>
</evidence>
<dbReference type="SUPFAM" id="SSF52540">
    <property type="entry name" value="P-loop containing nucleoside triphosphate hydrolases"/>
    <property type="match status" value="1"/>
</dbReference>
<organism evidence="9 10">
    <name type="scientific">Peredibacter starrii</name>
    <dbReference type="NCBI Taxonomy" id="28202"/>
    <lineage>
        <taxon>Bacteria</taxon>
        <taxon>Pseudomonadati</taxon>
        <taxon>Bdellovibrionota</taxon>
        <taxon>Bacteriovoracia</taxon>
        <taxon>Bacteriovoracales</taxon>
        <taxon>Bacteriovoracaceae</taxon>
        <taxon>Peredibacter</taxon>
    </lineage>
</organism>
<dbReference type="Pfam" id="PF00271">
    <property type="entry name" value="Helicase_C"/>
    <property type="match status" value="1"/>
</dbReference>
<dbReference type="InterPro" id="IPR001650">
    <property type="entry name" value="Helicase_C-like"/>
</dbReference>
<proteinExistence type="inferred from homology"/>
<comment type="similarity">
    <text evidence="5 6">Belongs to the DEAD box helicase family.</text>
</comment>
<dbReference type="AlphaFoldDB" id="A0AAX4HTY7"/>
<dbReference type="InterPro" id="IPR044742">
    <property type="entry name" value="DEAD/DEAH_RhlB"/>
</dbReference>
<dbReference type="InterPro" id="IPR014001">
    <property type="entry name" value="Helicase_ATP-bd"/>
</dbReference>
<protein>
    <submittedName>
        <fullName evidence="9">DEAD/DEAH box helicase</fullName>
        <ecNumber evidence="9">3.6.4.-</ecNumber>
    </submittedName>
</protein>
<dbReference type="KEGG" id="psti:SOO65_07275"/>
<keyword evidence="3 6" id="KW-0347">Helicase</keyword>
<dbReference type="SMART" id="SM00490">
    <property type="entry name" value="HELICc"/>
    <property type="match status" value="1"/>
</dbReference>
<dbReference type="EMBL" id="CP139487">
    <property type="protein sequence ID" value="WPU66543.1"/>
    <property type="molecule type" value="Genomic_DNA"/>
</dbReference>
<dbReference type="Pfam" id="PF00270">
    <property type="entry name" value="DEAD"/>
    <property type="match status" value="1"/>
</dbReference>
<keyword evidence="1 6" id="KW-0547">Nucleotide-binding</keyword>
<dbReference type="GO" id="GO:0005524">
    <property type="term" value="F:ATP binding"/>
    <property type="evidence" value="ECO:0007669"/>
    <property type="project" value="UniProtKB-KW"/>
</dbReference>
<evidence type="ECO:0000256" key="2">
    <source>
        <dbReference type="ARBA" id="ARBA00022801"/>
    </source>
</evidence>
<dbReference type="SMART" id="SM00487">
    <property type="entry name" value="DEXDc"/>
    <property type="match status" value="1"/>
</dbReference>
<dbReference type="CDD" id="cd00268">
    <property type="entry name" value="DEADc"/>
    <property type="match status" value="1"/>
</dbReference>
<feature type="domain" description="Helicase ATP-binding" evidence="7">
    <location>
        <begin position="33"/>
        <end position="205"/>
    </location>
</feature>
<evidence type="ECO:0000259" key="8">
    <source>
        <dbReference type="PROSITE" id="PS51194"/>
    </source>
</evidence>
<evidence type="ECO:0000256" key="5">
    <source>
        <dbReference type="ARBA" id="ARBA00038437"/>
    </source>
</evidence>
<keyword evidence="4 6" id="KW-0067">ATP-binding</keyword>
<accession>A0AAX4HTY7</accession>
<evidence type="ECO:0000256" key="4">
    <source>
        <dbReference type="ARBA" id="ARBA00022840"/>
    </source>
</evidence>
<dbReference type="InterPro" id="IPR011545">
    <property type="entry name" value="DEAD/DEAH_box_helicase_dom"/>
</dbReference>
<feature type="domain" description="Helicase C-terminal" evidence="8">
    <location>
        <begin position="232"/>
        <end position="369"/>
    </location>
</feature>
<dbReference type="PANTHER" id="PTHR47959:SF13">
    <property type="entry name" value="ATP-DEPENDENT RNA HELICASE RHLE"/>
    <property type="match status" value="1"/>
</dbReference>
<dbReference type="PROSITE" id="PS00039">
    <property type="entry name" value="DEAD_ATP_HELICASE"/>
    <property type="match status" value="1"/>
</dbReference>
<evidence type="ECO:0000256" key="6">
    <source>
        <dbReference type="RuleBase" id="RU000492"/>
    </source>
</evidence>
<gene>
    <name evidence="9" type="ORF">SOO65_07275</name>
</gene>
<evidence type="ECO:0000256" key="1">
    <source>
        <dbReference type="ARBA" id="ARBA00022741"/>
    </source>
</evidence>
<evidence type="ECO:0000256" key="3">
    <source>
        <dbReference type="ARBA" id="ARBA00022806"/>
    </source>
</evidence>
<sequence>MAYFHELIKHPLILQNLEELSYFEATDIQREGIPLIREGRDIFGVAQTGTGKTGSFCLPLIEKLLNSEASSIPRVLILVPTRELCMQIHDNIQAFAKGSALKSCAIYGGVKHIFQTEEINQGVNFIVATPGRLLDLLKKEMIKLEGIEVLVLDEADRMLDIGLIGDLNQILKFIPNRQQTLLYSATVPESIRELSKNFQKNPSFIEVAKNTSVNSDISQYVFHCEPNQKLPLLKNIIMEEAFGSVLIFTNTKERADEVALYLTRNSIDTKAIHSDKKQAEREKIIRQFADGKINVLVATDLVARGIDIETIGMVISFDLPLDPESYVHRVGRTGRAGRSGLAFSFCAKSDLKLLQKIESFTNSKIIQRN</sequence>
<dbReference type="GO" id="GO:0003676">
    <property type="term" value="F:nucleic acid binding"/>
    <property type="evidence" value="ECO:0007669"/>
    <property type="project" value="InterPro"/>
</dbReference>
<evidence type="ECO:0000313" key="10">
    <source>
        <dbReference type="Proteomes" id="UP001324634"/>
    </source>
</evidence>
<dbReference type="GO" id="GO:0003724">
    <property type="term" value="F:RNA helicase activity"/>
    <property type="evidence" value="ECO:0007669"/>
    <property type="project" value="UniProtKB-ARBA"/>
</dbReference>
<dbReference type="PROSITE" id="PS51192">
    <property type="entry name" value="HELICASE_ATP_BIND_1"/>
    <property type="match status" value="1"/>
</dbReference>
<dbReference type="InterPro" id="IPR027417">
    <property type="entry name" value="P-loop_NTPase"/>
</dbReference>
<dbReference type="Gene3D" id="3.40.50.300">
    <property type="entry name" value="P-loop containing nucleotide triphosphate hydrolases"/>
    <property type="match status" value="2"/>
</dbReference>
<keyword evidence="2 6" id="KW-0378">Hydrolase</keyword>
<evidence type="ECO:0000313" key="9">
    <source>
        <dbReference type="EMBL" id="WPU66543.1"/>
    </source>
</evidence>
<dbReference type="GO" id="GO:0016787">
    <property type="term" value="F:hydrolase activity"/>
    <property type="evidence" value="ECO:0007669"/>
    <property type="project" value="UniProtKB-KW"/>
</dbReference>
<dbReference type="PANTHER" id="PTHR47959">
    <property type="entry name" value="ATP-DEPENDENT RNA HELICASE RHLE-RELATED"/>
    <property type="match status" value="1"/>
</dbReference>